<protein>
    <submittedName>
        <fullName evidence="5">Neurensin-1</fullName>
    </submittedName>
</protein>
<dbReference type="AlphaFoldDB" id="A0A090L3Z4"/>
<dbReference type="CTD" id="36375182"/>
<dbReference type="EMBL" id="LN609528">
    <property type="protein sequence ID" value="CEF62817.1"/>
    <property type="molecule type" value="Genomic_DNA"/>
</dbReference>
<reference evidence="3 4" key="1">
    <citation type="submission" date="2014-09" db="EMBL/GenBank/DDBJ databases">
        <authorList>
            <person name="Martin A.A."/>
        </authorList>
    </citation>
    <scope>NUCLEOTIDE SEQUENCE</scope>
    <source>
        <strain evidence="4">ED321</strain>
        <strain evidence="3">ED321 Heterogonic</strain>
    </source>
</reference>
<gene>
    <name evidence="3 5 6" type="ORF">SRAE_1000108500</name>
</gene>
<reference evidence="5" key="2">
    <citation type="submission" date="2020-12" db="UniProtKB">
        <authorList>
            <consortium name="WormBaseParasite"/>
        </authorList>
    </citation>
    <scope>IDENTIFICATION</scope>
</reference>
<dbReference type="GO" id="GO:0007399">
    <property type="term" value="P:nervous system development"/>
    <property type="evidence" value="ECO:0007669"/>
    <property type="project" value="TreeGrafter"/>
</dbReference>
<keyword evidence="2" id="KW-1133">Transmembrane helix</keyword>
<dbReference type="InterPro" id="IPR024883">
    <property type="entry name" value="Neurensin"/>
</dbReference>
<dbReference type="WBParaSite" id="SRAE_1000108500.1">
    <property type="protein sequence ID" value="SRAE_1000108500.1"/>
    <property type="gene ID" value="WBGene00257687"/>
</dbReference>
<dbReference type="GO" id="GO:0043005">
    <property type="term" value="C:neuron projection"/>
    <property type="evidence" value="ECO:0007669"/>
    <property type="project" value="TreeGrafter"/>
</dbReference>
<dbReference type="PANTHER" id="PTHR14796:SF3">
    <property type="entry name" value="NEURENSIN 1-LIKE-RELATED"/>
    <property type="match status" value="1"/>
</dbReference>
<keyword evidence="2" id="KW-0472">Membrane</keyword>
<evidence type="ECO:0000256" key="1">
    <source>
        <dbReference type="SAM" id="MobiDB-lite"/>
    </source>
</evidence>
<dbReference type="OrthoDB" id="5979667at2759"/>
<evidence type="ECO:0000256" key="2">
    <source>
        <dbReference type="SAM" id="Phobius"/>
    </source>
</evidence>
<dbReference type="Pfam" id="PF14927">
    <property type="entry name" value="Neurensin"/>
    <property type="match status" value="1"/>
</dbReference>
<dbReference type="Proteomes" id="UP000035682">
    <property type="component" value="Unplaced"/>
</dbReference>
<feature type="transmembrane region" description="Helical" evidence="2">
    <location>
        <begin position="77"/>
        <end position="99"/>
    </location>
</feature>
<keyword evidence="2" id="KW-0812">Transmembrane</keyword>
<feature type="transmembrane region" description="Helical" evidence="2">
    <location>
        <begin position="141"/>
        <end position="164"/>
    </location>
</feature>
<accession>A0A090L3Z4</accession>
<dbReference type="PANTHER" id="PTHR14796">
    <property type="entry name" value="NEURENSIN 1-RELATED"/>
    <property type="match status" value="1"/>
</dbReference>
<dbReference type="STRING" id="34506.A0A090L3Z4"/>
<proteinExistence type="predicted"/>
<organism evidence="3">
    <name type="scientific">Strongyloides ratti</name>
    <name type="common">Parasitic roundworm</name>
    <dbReference type="NCBI Taxonomy" id="34506"/>
    <lineage>
        <taxon>Eukaryota</taxon>
        <taxon>Metazoa</taxon>
        <taxon>Ecdysozoa</taxon>
        <taxon>Nematoda</taxon>
        <taxon>Chromadorea</taxon>
        <taxon>Rhabditida</taxon>
        <taxon>Tylenchina</taxon>
        <taxon>Panagrolaimomorpha</taxon>
        <taxon>Strongyloidoidea</taxon>
        <taxon>Strongyloididae</taxon>
        <taxon>Strongyloides</taxon>
    </lineage>
</organism>
<evidence type="ECO:0000313" key="3">
    <source>
        <dbReference type="EMBL" id="CEF62817.1"/>
    </source>
</evidence>
<dbReference type="GeneID" id="36375182"/>
<evidence type="ECO:0000313" key="6">
    <source>
        <dbReference type="WormBase" id="SRAE_1000108500"/>
    </source>
</evidence>
<feature type="compositionally biased region" description="Basic and acidic residues" evidence="1">
    <location>
        <begin position="222"/>
        <end position="234"/>
    </location>
</feature>
<sequence length="255" mass="27842">MKFFGFFYKKPDKSGTTISNSNDGPVIDGIINEQKSFGIKSYLHNFYQTPTDEERPGTWLLLPPPPAQRRGMLFCRILTVLGILLLMSGAIGIVVGYTWPHEPIEESLYKIAIDIDEDGNYYLPPGSLAYLMKDPMKQWKVIGFILFAAGSGLMAIGLLVPTVAQLLGGTRLAAFASEDGTPNEPPIRVYSSNTCPKSINPPKKAGSNKISPTSGPVPVAEELSKVQPLEKKSLENSMTADDLLMSSDDTTPFIK</sequence>
<keyword evidence="4" id="KW-1185">Reference proteome</keyword>
<dbReference type="WormBase" id="SRAE_1000108500">
    <property type="protein sequence ID" value="SRP11366"/>
    <property type="gene ID" value="WBGene00257687"/>
</dbReference>
<feature type="region of interest" description="Disordered" evidence="1">
    <location>
        <begin position="183"/>
        <end position="255"/>
    </location>
</feature>
<evidence type="ECO:0000313" key="5">
    <source>
        <dbReference type="WBParaSite" id="SRAE_1000108500.1"/>
    </source>
</evidence>
<dbReference type="GO" id="GO:0043025">
    <property type="term" value="C:neuronal cell body"/>
    <property type="evidence" value="ECO:0007669"/>
    <property type="project" value="TreeGrafter"/>
</dbReference>
<evidence type="ECO:0000313" key="4">
    <source>
        <dbReference type="Proteomes" id="UP000035682"/>
    </source>
</evidence>
<dbReference type="OMA" id="ICIGYTW"/>
<name>A0A090L3Z4_STRRB</name>
<dbReference type="GO" id="GO:0030133">
    <property type="term" value="C:transport vesicle"/>
    <property type="evidence" value="ECO:0007669"/>
    <property type="project" value="InterPro"/>
</dbReference>
<dbReference type="RefSeq" id="XP_024502019.1">
    <property type="nucleotide sequence ID" value="XM_024647997.1"/>
</dbReference>